<dbReference type="EMBL" id="CAJPIJ010000053">
    <property type="protein sequence ID" value="CAG1964363.1"/>
    <property type="molecule type" value="Genomic_DNA"/>
</dbReference>
<dbReference type="AlphaFoldDB" id="A0A9N8R631"/>
<protein>
    <submittedName>
        <fullName evidence="1">Uncharacterized protein</fullName>
    </submittedName>
</protein>
<evidence type="ECO:0000313" key="1">
    <source>
        <dbReference type="EMBL" id="CAG1964363.1"/>
    </source>
</evidence>
<proteinExistence type="predicted"/>
<reference evidence="1" key="1">
    <citation type="submission" date="2021-03" db="EMBL/GenBank/DDBJ databases">
        <authorList>
            <person name="Alouane T."/>
            <person name="Langin T."/>
            <person name="Bonhomme L."/>
        </authorList>
    </citation>
    <scope>NUCLEOTIDE SEQUENCE</scope>
    <source>
        <strain evidence="1">MDC_Fg202</strain>
    </source>
</reference>
<evidence type="ECO:0000313" key="2">
    <source>
        <dbReference type="Proteomes" id="UP000746612"/>
    </source>
</evidence>
<accession>A0A9N8R631</accession>
<organism evidence="1 2">
    <name type="scientific">Gibberella zeae</name>
    <name type="common">Wheat head blight fungus</name>
    <name type="synonym">Fusarium graminearum</name>
    <dbReference type="NCBI Taxonomy" id="5518"/>
    <lineage>
        <taxon>Eukaryota</taxon>
        <taxon>Fungi</taxon>
        <taxon>Dikarya</taxon>
        <taxon>Ascomycota</taxon>
        <taxon>Pezizomycotina</taxon>
        <taxon>Sordariomycetes</taxon>
        <taxon>Hypocreomycetidae</taxon>
        <taxon>Hypocreales</taxon>
        <taxon>Nectriaceae</taxon>
        <taxon>Fusarium</taxon>
    </lineage>
</organism>
<comment type="caution">
    <text evidence="1">The sequence shown here is derived from an EMBL/GenBank/DDBJ whole genome shotgun (WGS) entry which is preliminary data.</text>
</comment>
<gene>
    <name evidence="1" type="ORF">MDCFG202_LOCUS17477</name>
</gene>
<name>A0A9N8R631_GIBZA</name>
<sequence length="134" mass="15721">MFALMVENVERLDDRTDSGIYGYLPNIRWRPHLPGQGYCQCPACQPRRPDALDNMRDMWNSQSQSRLTISRIAIGFFVFMCTRHRPYWIWASEPLLQEPAGAKAKWLQTPSSAFWTARTELKIPERHCYSTKRV</sequence>
<dbReference type="Proteomes" id="UP000746612">
    <property type="component" value="Unassembled WGS sequence"/>
</dbReference>